<dbReference type="RefSeq" id="WP_038545011.1">
    <property type="nucleotide sequence ID" value="NZ_HG938355.1"/>
</dbReference>
<dbReference type="eggNOG" id="COG0596">
    <property type="taxonomic scope" value="Bacteria"/>
</dbReference>
<name>A0A068TA26_NEOGA</name>
<organism evidence="2 3">
    <name type="scientific">Neorhizobium galegae bv. officinalis bv. officinalis str. HAMBI 1141</name>
    <dbReference type="NCBI Taxonomy" id="1028801"/>
    <lineage>
        <taxon>Bacteria</taxon>
        <taxon>Pseudomonadati</taxon>
        <taxon>Pseudomonadota</taxon>
        <taxon>Alphaproteobacteria</taxon>
        <taxon>Hyphomicrobiales</taxon>
        <taxon>Rhizobiaceae</taxon>
        <taxon>Rhizobium/Agrobacterium group</taxon>
        <taxon>Neorhizobium</taxon>
    </lineage>
</organism>
<dbReference type="PATRIC" id="fig|1028801.3.peg.3032"/>
<dbReference type="KEGG" id="ngl:RG1141_CH29770"/>
<reference evidence="3" key="1">
    <citation type="journal article" date="2014" name="BMC Genomics">
        <title>Genome sequencing of two Neorhizobium galegae strains reveals a noeT gene responsible for the unusual acetylation of the nodulation factors.</title>
        <authorList>
            <person name="Osterman J."/>
            <person name="Marsh J."/>
            <person name="Laine P.K."/>
            <person name="Zeng Z."/>
            <person name="Alatalo E."/>
            <person name="Sullivan J.T."/>
            <person name="Young J.P."/>
            <person name="Thomas-Oates J."/>
            <person name="Paulin L."/>
            <person name="Lindstrom K."/>
        </authorList>
    </citation>
    <scope>NUCLEOTIDE SEQUENCE [LARGE SCALE GENOMIC DNA]</scope>
    <source>
        <strain evidence="3">HAMBI 1141</strain>
    </source>
</reference>
<dbReference type="EMBL" id="HG938355">
    <property type="protein sequence ID" value="CDN55313.1"/>
    <property type="molecule type" value="Genomic_DNA"/>
</dbReference>
<proteinExistence type="predicted"/>
<dbReference type="PRINTS" id="PR00111">
    <property type="entry name" value="ABHYDROLASE"/>
</dbReference>
<dbReference type="GO" id="GO:0016020">
    <property type="term" value="C:membrane"/>
    <property type="evidence" value="ECO:0007669"/>
    <property type="project" value="TreeGrafter"/>
</dbReference>
<dbReference type="SUPFAM" id="SSF53474">
    <property type="entry name" value="alpha/beta-Hydrolases"/>
    <property type="match status" value="1"/>
</dbReference>
<sequence>MMILPLAIAGIVATAFCFTAWKAKAIEIAFPNTGELIDVGGFSMNSLHMPKPAGADLPAIVFIHGASGNFRDQEAAFRGALEGRAEMLFVDRPGHGYSERGGPENGFPDGQAAAIARLMEKRGIDKAIISGHSFGGAIAASFALYHPEKTAGLLFLAPATHPWPGRIDWYYNLTARPVIGRLFSHLLALPAGLVVMKTATRSVFHPNPCPETYLRDGAPYLVLRPKVFRSNAVDVANLNGYVTRVAPRYSEITAPTVIITGDSDAIVAEEIHSRGLADDIAGSELVSIRNLGHKPDYVATDVVIAAIEKLSGLPRDLKAAARIVEARIAPAAEDSAPEMDLSIEKT</sequence>
<dbReference type="HOGENOM" id="CLU_020336_13_0_5"/>
<evidence type="ECO:0000259" key="1">
    <source>
        <dbReference type="Pfam" id="PF00561"/>
    </source>
</evidence>
<dbReference type="InterPro" id="IPR000073">
    <property type="entry name" value="AB_hydrolase_1"/>
</dbReference>
<evidence type="ECO:0000313" key="3">
    <source>
        <dbReference type="Proteomes" id="UP000028186"/>
    </source>
</evidence>
<feature type="domain" description="AB hydrolase-1" evidence="1">
    <location>
        <begin position="58"/>
        <end position="293"/>
    </location>
</feature>
<dbReference type="Gene3D" id="3.40.50.1820">
    <property type="entry name" value="alpha/beta hydrolase"/>
    <property type="match status" value="1"/>
</dbReference>
<dbReference type="InterPro" id="IPR050266">
    <property type="entry name" value="AB_hydrolase_sf"/>
</dbReference>
<dbReference type="Pfam" id="PF00561">
    <property type="entry name" value="Abhydrolase_1"/>
    <property type="match status" value="1"/>
</dbReference>
<accession>A0A068TA26</accession>
<dbReference type="PANTHER" id="PTHR43798">
    <property type="entry name" value="MONOACYLGLYCEROL LIPASE"/>
    <property type="match status" value="1"/>
</dbReference>
<evidence type="ECO:0000313" key="2">
    <source>
        <dbReference type="EMBL" id="CDN55313.1"/>
    </source>
</evidence>
<gene>
    <name evidence="2" type="ORF">RG1141_CH29770</name>
</gene>
<dbReference type="Proteomes" id="UP000028186">
    <property type="component" value="Chromosome I"/>
</dbReference>
<dbReference type="PANTHER" id="PTHR43798:SF33">
    <property type="entry name" value="HYDROLASE, PUTATIVE (AFU_ORTHOLOGUE AFUA_2G14860)-RELATED"/>
    <property type="match status" value="1"/>
</dbReference>
<dbReference type="InterPro" id="IPR029058">
    <property type="entry name" value="AB_hydrolase_fold"/>
</dbReference>
<dbReference type="AlphaFoldDB" id="A0A068TA26"/>
<protein>
    <submittedName>
        <fullName evidence="2">Lactone-specific esterase</fullName>
    </submittedName>
</protein>